<organism evidence="6 7">
    <name type="scientific">Candidatus Tenderia electrophaga</name>
    <dbReference type="NCBI Taxonomy" id="1748243"/>
    <lineage>
        <taxon>Bacteria</taxon>
        <taxon>Pseudomonadati</taxon>
        <taxon>Pseudomonadota</taxon>
        <taxon>Gammaproteobacteria</taxon>
        <taxon>Candidatus Tenderiales</taxon>
        <taxon>Candidatus Tenderiaceae</taxon>
        <taxon>Candidatus Tenderia</taxon>
    </lineage>
</organism>
<dbReference type="InterPro" id="IPR052719">
    <property type="entry name" value="CvpA-like"/>
</dbReference>
<evidence type="ECO:0008006" key="8">
    <source>
        <dbReference type="Google" id="ProtNLM"/>
    </source>
</evidence>
<keyword evidence="7" id="KW-1185">Reference proteome</keyword>
<dbReference type="STRING" id="1748243.Tel_13345"/>
<proteinExistence type="predicted"/>
<comment type="subcellular location">
    <subcellularLocation>
        <location evidence="1">Membrane</location>
        <topology evidence="1">Multi-pass membrane protein</topology>
    </subcellularLocation>
</comment>
<dbReference type="AlphaFoldDB" id="A0A0S2TFY9"/>
<evidence type="ECO:0000313" key="7">
    <source>
        <dbReference type="Proteomes" id="UP000055136"/>
    </source>
</evidence>
<evidence type="ECO:0000313" key="6">
    <source>
        <dbReference type="EMBL" id="ALP54035.1"/>
    </source>
</evidence>
<reference evidence="6" key="1">
    <citation type="submission" date="2015-10" db="EMBL/GenBank/DDBJ databases">
        <title>Description of Candidatus Tenderia electrophaga gen. nov, sp. nov., an Uncultivated Electroautotroph from a Biocathode Enrichment.</title>
        <authorList>
            <person name="Eddie B.J."/>
            <person name="Malanoski A.P."/>
            <person name="Wang Z."/>
            <person name="Hall R.J."/>
            <person name="Oh S.D."/>
            <person name="Heiner C."/>
            <person name="Lin B."/>
            <person name="Strycharz-Glaven S.M."/>
        </authorList>
    </citation>
    <scope>NUCLEOTIDE SEQUENCE [LARGE SCALE GENOMIC DNA]</scope>
    <source>
        <strain evidence="6">NRL1</strain>
    </source>
</reference>
<sequence>MSSIDYLIAGIMLASALIGIWRGFVREALSLLVWVAAFWLAFAWAATLEPYLVGLINDQGLRLALSFVVLFVLVHIVGFILSQLLTRVIKSIGLRGVDRVAGAGFGLARGFVVIAVLVLLAEMTPMVEESLWQQSYAVAVVKDALAWLQLHYPLDNMGQAFVRNGDALFPTDSF</sequence>
<feature type="transmembrane region" description="Helical" evidence="5">
    <location>
        <begin position="100"/>
        <end position="121"/>
    </location>
</feature>
<gene>
    <name evidence="6" type="ORF">Tel_13345</name>
</gene>
<feature type="transmembrane region" description="Helical" evidence="5">
    <location>
        <begin position="31"/>
        <end position="52"/>
    </location>
</feature>
<accession>A0A0S2TFY9</accession>
<dbReference type="Pfam" id="PF02674">
    <property type="entry name" value="Colicin_V"/>
    <property type="match status" value="1"/>
</dbReference>
<keyword evidence="3 5" id="KW-1133">Transmembrane helix</keyword>
<evidence type="ECO:0000256" key="1">
    <source>
        <dbReference type="ARBA" id="ARBA00004141"/>
    </source>
</evidence>
<keyword evidence="2 5" id="KW-0812">Transmembrane</keyword>
<evidence type="ECO:0000256" key="5">
    <source>
        <dbReference type="SAM" id="Phobius"/>
    </source>
</evidence>
<dbReference type="EMBL" id="CP013099">
    <property type="protein sequence ID" value="ALP54035.1"/>
    <property type="molecule type" value="Genomic_DNA"/>
</dbReference>
<dbReference type="PANTHER" id="PTHR36926:SF1">
    <property type="entry name" value="COLICIN V PRODUCTION PROTEIN"/>
    <property type="match status" value="1"/>
</dbReference>
<keyword evidence="4 5" id="KW-0472">Membrane</keyword>
<evidence type="ECO:0000256" key="2">
    <source>
        <dbReference type="ARBA" id="ARBA00022692"/>
    </source>
</evidence>
<feature type="transmembrane region" description="Helical" evidence="5">
    <location>
        <begin position="64"/>
        <end position="88"/>
    </location>
</feature>
<feature type="transmembrane region" description="Helical" evidence="5">
    <location>
        <begin position="6"/>
        <end position="24"/>
    </location>
</feature>
<dbReference type="InterPro" id="IPR003825">
    <property type="entry name" value="Colicin-V_CvpA"/>
</dbReference>
<name>A0A0S2TFY9_9GAMM</name>
<dbReference type="GO" id="GO:0009403">
    <property type="term" value="P:toxin biosynthetic process"/>
    <property type="evidence" value="ECO:0007669"/>
    <property type="project" value="InterPro"/>
</dbReference>
<dbReference type="KEGG" id="tee:Tel_13345"/>
<protein>
    <recommendedName>
        <fullName evidence="8">Colicin V production CvpA</fullName>
    </recommendedName>
</protein>
<evidence type="ECO:0000256" key="4">
    <source>
        <dbReference type="ARBA" id="ARBA00023136"/>
    </source>
</evidence>
<evidence type="ECO:0000256" key="3">
    <source>
        <dbReference type="ARBA" id="ARBA00022989"/>
    </source>
</evidence>
<dbReference type="GO" id="GO:0016020">
    <property type="term" value="C:membrane"/>
    <property type="evidence" value="ECO:0007669"/>
    <property type="project" value="UniProtKB-SubCell"/>
</dbReference>
<dbReference type="Proteomes" id="UP000055136">
    <property type="component" value="Chromosome"/>
</dbReference>
<dbReference type="PANTHER" id="PTHR36926">
    <property type="entry name" value="COLICIN V PRODUCTION PROTEIN"/>
    <property type="match status" value="1"/>
</dbReference>